<evidence type="ECO:0000256" key="5">
    <source>
        <dbReference type="HAMAP-Rule" id="MF_01401"/>
    </source>
</evidence>
<evidence type="ECO:0000313" key="8">
    <source>
        <dbReference type="Proteomes" id="UP000010119"/>
    </source>
</evidence>
<dbReference type="HAMAP" id="MF_01401">
    <property type="entry name" value="MsrA"/>
    <property type="match status" value="1"/>
</dbReference>
<dbReference type="EMBL" id="ACCR02000005">
    <property type="protein sequence ID" value="EFI83312.1"/>
    <property type="molecule type" value="Genomic_DNA"/>
</dbReference>
<dbReference type="Proteomes" id="UP000010119">
    <property type="component" value="Unassembled WGS sequence"/>
</dbReference>
<dbReference type="EC" id="1.8.4.11" evidence="5"/>
<gene>
    <name evidence="5 7" type="primary">msrA</name>
    <name evidence="7" type="ORF">HMPREF0556_11997</name>
</gene>
<evidence type="ECO:0000259" key="6">
    <source>
        <dbReference type="Pfam" id="PF01625"/>
    </source>
</evidence>
<keyword evidence="2 5" id="KW-0560">Oxidoreductase</keyword>
<feature type="active site" evidence="5">
    <location>
        <position position="114"/>
    </location>
</feature>
<dbReference type="eggNOG" id="COG0225">
    <property type="taxonomic scope" value="Bacteria"/>
</dbReference>
<comment type="similarity">
    <text evidence="1 5">Belongs to the MsrA Met sulfoxide reductase family.</text>
</comment>
<dbReference type="STRING" id="525367.HMPREF0556_11997"/>
<evidence type="ECO:0000256" key="3">
    <source>
        <dbReference type="ARBA" id="ARBA00047806"/>
    </source>
</evidence>
<dbReference type="Gene3D" id="3.30.1060.10">
    <property type="entry name" value="Peptide methionine sulphoxide reductase MsrA"/>
    <property type="match status" value="1"/>
</dbReference>
<organism evidence="7 8">
    <name type="scientific">Listeria grayi DSM 20601</name>
    <dbReference type="NCBI Taxonomy" id="525367"/>
    <lineage>
        <taxon>Bacteria</taxon>
        <taxon>Bacillati</taxon>
        <taxon>Bacillota</taxon>
        <taxon>Bacilli</taxon>
        <taxon>Bacillales</taxon>
        <taxon>Listeriaceae</taxon>
        <taxon>Listeria</taxon>
    </lineage>
</organism>
<dbReference type="InterPro" id="IPR036509">
    <property type="entry name" value="Met_Sox_Rdtase_MsrA_sf"/>
</dbReference>
<evidence type="ECO:0000256" key="4">
    <source>
        <dbReference type="ARBA" id="ARBA00048782"/>
    </source>
</evidence>
<sequence length="285" mass="32611">MPETTRMIQLKTNQTEILNQLYNLILNLGTRDWERSLLMKAKSGIESGASFDAQLAKLEADLRPLALRNNLTPDVTDFYLKMTDDSAASESFDVTKHNQGTLPYQERAIFAGGCFWCMVEPFETKEGILSVLSGYTGGHVENPTYEQVSGGYTGHVEAVEVIFDTRVLSYQELVELYWLLTDPTDSMGQMADRGSNYRPVIFVENEVQRQIAEDSKQALAASGKYKRPIVTAIEPASTFWPAENFHQEFYKKNPKRYKKIKRARQQFLAFQRLQGRVRKWRGKTQ</sequence>
<accession>D7V180</accession>
<dbReference type="InterPro" id="IPR002569">
    <property type="entry name" value="Met_Sox_Rdtase_MsrA_dom"/>
</dbReference>
<comment type="catalytic activity">
    <reaction evidence="4 5">
        <text>[thioredoxin]-disulfide + L-methionine + H2O = L-methionine (S)-S-oxide + [thioredoxin]-dithiol</text>
        <dbReference type="Rhea" id="RHEA:19993"/>
        <dbReference type="Rhea" id="RHEA-COMP:10698"/>
        <dbReference type="Rhea" id="RHEA-COMP:10700"/>
        <dbReference type="ChEBI" id="CHEBI:15377"/>
        <dbReference type="ChEBI" id="CHEBI:29950"/>
        <dbReference type="ChEBI" id="CHEBI:50058"/>
        <dbReference type="ChEBI" id="CHEBI:57844"/>
        <dbReference type="ChEBI" id="CHEBI:58772"/>
        <dbReference type="EC" id="1.8.4.11"/>
    </reaction>
</comment>
<evidence type="ECO:0000256" key="1">
    <source>
        <dbReference type="ARBA" id="ARBA00005591"/>
    </source>
</evidence>
<evidence type="ECO:0000256" key="2">
    <source>
        <dbReference type="ARBA" id="ARBA00023002"/>
    </source>
</evidence>
<dbReference type="HOGENOM" id="CLU_031040_4_1_9"/>
<dbReference type="GO" id="GO:0033744">
    <property type="term" value="F:L-methionine:thioredoxin-disulfide S-oxidoreductase activity"/>
    <property type="evidence" value="ECO:0007669"/>
    <property type="project" value="RHEA"/>
</dbReference>
<dbReference type="Pfam" id="PF01625">
    <property type="entry name" value="PMSR"/>
    <property type="match status" value="1"/>
</dbReference>
<dbReference type="AlphaFoldDB" id="D7V180"/>
<dbReference type="CDD" id="cd21059">
    <property type="entry name" value="LciA-like"/>
    <property type="match status" value="1"/>
</dbReference>
<dbReference type="NCBIfam" id="TIGR00401">
    <property type="entry name" value="msrA"/>
    <property type="match status" value="1"/>
</dbReference>
<proteinExistence type="inferred from homology"/>
<comment type="caution">
    <text evidence="7">The sequence shown here is derived from an EMBL/GenBank/DDBJ whole genome shotgun (WGS) entry which is preliminary data.</text>
</comment>
<dbReference type="PANTHER" id="PTHR43774">
    <property type="entry name" value="PEPTIDE METHIONINE SULFOXIDE REDUCTASE"/>
    <property type="match status" value="1"/>
</dbReference>
<comment type="catalytic activity">
    <reaction evidence="3 5">
        <text>L-methionyl-[protein] + [thioredoxin]-disulfide + H2O = L-methionyl-(S)-S-oxide-[protein] + [thioredoxin]-dithiol</text>
        <dbReference type="Rhea" id="RHEA:14217"/>
        <dbReference type="Rhea" id="RHEA-COMP:10698"/>
        <dbReference type="Rhea" id="RHEA-COMP:10700"/>
        <dbReference type="Rhea" id="RHEA-COMP:12313"/>
        <dbReference type="Rhea" id="RHEA-COMP:12315"/>
        <dbReference type="ChEBI" id="CHEBI:15377"/>
        <dbReference type="ChEBI" id="CHEBI:16044"/>
        <dbReference type="ChEBI" id="CHEBI:29950"/>
        <dbReference type="ChEBI" id="CHEBI:44120"/>
        <dbReference type="ChEBI" id="CHEBI:50058"/>
        <dbReference type="EC" id="1.8.4.11"/>
    </reaction>
</comment>
<dbReference type="PANTHER" id="PTHR43774:SF1">
    <property type="entry name" value="PEPTIDE METHIONINE SULFOXIDE REDUCTASE MSRA 2"/>
    <property type="match status" value="1"/>
</dbReference>
<comment type="function">
    <text evidence="5">Has an important function as a repair enzyme for proteins that have been inactivated by oxidation. Catalyzes the reversible oxidation-reduction of methionine sulfoxide in proteins to methionine.</text>
</comment>
<dbReference type="Pfam" id="PF08951">
    <property type="entry name" value="EntA_Immun"/>
    <property type="match status" value="1"/>
</dbReference>
<protein>
    <recommendedName>
        <fullName evidence="5">Peptide methionine sulfoxide reductase MsrA</fullName>
        <shortName evidence="5">Protein-methionine-S-oxide reductase</shortName>
        <ecNumber evidence="5">1.8.4.11</ecNumber>
    </recommendedName>
    <alternativeName>
        <fullName evidence="5">Peptide-methionine (S)-S-oxide reductase</fullName>
        <shortName evidence="5">Peptide Met(O) reductase</shortName>
    </alternativeName>
</protein>
<name>D7V180_LISGR</name>
<dbReference type="SUPFAM" id="SSF55068">
    <property type="entry name" value="Peptide methionine sulfoxide reductase"/>
    <property type="match status" value="1"/>
</dbReference>
<dbReference type="GO" id="GO:0008113">
    <property type="term" value="F:peptide-methionine (S)-S-oxide reductase activity"/>
    <property type="evidence" value="ECO:0007669"/>
    <property type="project" value="UniProtKB-UniRule"/>
</dbReference>
<dbReference type="InterPro" id="IPR015046">
    <property type="entry name" value="LciA_Immunity-like"/>
</dbReference>
<keyword evidence="8" id="KW-1185">Reference proteome</keyword>
<evidence type="ECO:0000313" key="7">
    <source>
        <dbReference type="EMBL" id="EFI83312.1"/>
    </source>
</evidence>
<dbReference type="GO" id="GO:0030153">
    <property type="term" value="P:bacteriocin immunity"/>
    <property type="evidence" value="ECO:0007669"/>
    <property type="project" value="InterPro"/>
</dbReference>
<feature type="domain" description="Peptide methionine sulphoxide reductase MsrA" evidence="6">
    <location>
        <begin position="108"/>
        <end position="258"/>
    </location>
</feature>
<reference evidence="7" key="1">
    <citation type="submission" date="2010-06" db="EMBL/GenBank/DDBJ databases">
        <authorList>
            <person name="Muzny D."/>
            <person name="Qin X."/>
            <person name="Buhay C."/>
            <person name="Dugan-Rocha S."/>
            <person name="Ding Y."/>
            <person name="Chen G."/>
            <person name="Hawes A."/>
            <person name="Holder M."/>
            <person name="Jhangiani S."/>
            <person name="Johnson A."/>
            <person name="Khan Z."/>
            <person name="Li Z."/>
            <person name="Liu W."/>
            <person name="Liu X."/>
            <person name="Perez L."/>
            <person name="Shen H."/>
            <person name="Wang Q."/>
            <person name="Watt J."/>
            <person name="Xi L."/>
            <person name="Xin Y."/>
            <person name="Zhou J."/>
            <person name="Deng J."/>
            <person name="Jiang H."/>
            <person name="Liu Y."/>
            <person name="Qu J."/>
            <person name="Song X.-Z."/>
            <person name="Zhang L."/>
            <person name="Villasana D."/>
            <person name="Johnson A."/>
            <person name="Liu J."/>
            <person name="Liyanage D."/>
            <person name="Lorensuhewa L."/>
            <person name="Robinson T."/>
            <person name="Song A."/>
            <person name="Song B.-B."/>
            <person name="Dinh H."/>
            <person name="Thornton R."/>
            <person name="Coyle M."/>
            <person name="Francisco L."/>
            <person name="Jackson L."/>
            <person name="Javaid M."/>
            <person name="Korchina V."/>
            <person name="Kovar C."/>
            <person name="Mata R."/>
            <person name="Mathew T."/>
            <person name="Ngo R."/>
            <person name="Nguyen L."/>
            <person name="Nguyen N."/>
            <person name="Okwuonu G."/>
            <person name="Ongeri F."/>
            <person name="Pham C."/>
            <person name="Simmons D."/>
            <person name="Wilczek-Boney K."/>
            <person name="Hale W."/>
            <person name="Jakkamsetti A."/>
            <person name="Pham P."/>
            <person name="Ruth R."/>
            <person name="San Lucas F."/>
            <person name="Warren J."/>
            <person name="Zhang J."/>
            <person name="Zhao Z."/>
            <person name="Zhou C."/>
            <person name="Zhu D."/>
            <person name="Lee S."/>
            <person name="Bess C."/>
            <person name="Blankenburg K."/>
            <person name="Forbes L."/>
            <person name="Fu Q."/>
            <person name="Gubbala S."/>
            <person name="Hirani K."/>
            <person name="Jayaseelan J.C."/>
            <person name="Lara F."/>
            <person name="Munidasa M."/>
            <person name="Palculict T."/>
            <person name="Patil S."/>
            <person name="Pu L.-L."/>
            <person name="Saada N."/>
            <person name="Tang L."/>
            <person name="Weissenberger G."/>
            <person name="Zhu Y."/>
            <person name="Hemphill L."/>
            <person name="Shang Y."/>
            <person name="Youmans B."/>
            <person name="Ayvaz T."/>
            <person name="Ross M."/>
            <person name="Santibanez J."/>
            <person name="Aqrawi P."/>
            <person name="Gross S."/>
            <person name="Joshi V."/>
            <person name="Fowler G."/>
            <person name="Nazareth L."/>
            <person name="Reid J."/>
            <person name="Worley K."/>
            <person name="Petrosino J."/>
            <person name="Highlander S."/>
            <person name="Gibbs R."/>
        </authorList>
    </citation>
    <scope>NUCLEOTIDE SEQUENCE [LARGE SCALE GENOMIC DNA]</scope>
    <source>
        <strain evidence="7">DSM 20601</strain>
    </source>
</reference>